<dbReference type="EMBL" id="FPHE01000072">
    <property type="protein sequence ID" value="SFV56981.1"/>
    <property type="molecule type" value="Genomic_DNA"/>
</dbReference>
<accession>A0A1W1BU43</accession>
<evidence type="ECO:0000313" key="3">
    <source>
        <dbReference type="EMBL" id="SFV56981.1"/>
    </source>
</evidence>
<dbReference type="AlphaFoldDB" id="A0A1W1BU43"/>
<reference evidence="3" key="1">
    <citation type="submission" date="2016-10" db="EMBL/GenBank/DDBJ databases">
        <authorList>
            <person name="de Groot N.N."/>
        </authorList>
    </citation>
    <scope>NUCLEOTIDE SEQUENCE</scope>
</reference>
<keyword evidence="2" id="KW-0812">Transmembrane</keyword>
<name>A0A1W1BU43_9ZZZZ</name>
<evidence type="ECO:0000256" key="2">
    <source>
        <dbReference type="SAM" id="Phobius"/>
    </source>
</evidence>
<feature type="transmembrane region" description="Helical" evidence="2">
    <location>
        <begin position="36"/>
        <end position="57"/>
    </location>
</feature>
<organism evidence="3">
    <name type="scientific">hydrothermal vent metagenome</name>
    <dbReference type="NCBI Taxonomy" id="652676"/>
    <lineage>
        <taxon>unclassified sequences</taxon>
        <taxon>metagenomes</taxon>
        <taxon>ecological metagenomes</taxon>
    </lineage>
</organism>
<evidence type="ECO:0000256" key="1">
    <source>
        <dbReference type="SAM" id="MobiDB-lite"/>
    </source>
</evidence>
<feature type="region of interest" description="Disordered" evidence="1">
    <location>
        <begin position="128"/>
        <end position="151"/>
    </location>
</feature>
<sequence length="168" mass="19304">MFKDTNDEEETSFAEAYRSQILNKDEDTEEKSSKNLIIIFILVIIVSALSIFGYRYLSENSQTETIKEKPIKEVVEEEEPIKPPESMMLNNINDLLEEESADIPKETTQKEESTLDETADSVKIEMAKELNETKKAEEVEEKKTSKKKGEDTYLEQLAELSKEIDGEK</sequence>
<proteinExistence type="predicted"/>
<gene>
    <name evidence="3" type="ORF">MNB_SV-12-192</name>
</gene>
<keyword evidence="2" id="KW-0472">Membrane</keyword>
<keyword evidence="2" id="KW-1133">Transmembrane helix</keyword>
<protein>
    <submittedName>
        <fullName evidence="3">Uncharacterized protein</fullName>
    </submittedName>
</protein>